<sequence length="126" mass="13963">MHVQIFSTLGNMKLNEWIKAARQYKELTQDQLAEQLGLTKANISAWEVGRHEPSFGNLIKIVQITGFEMPLPGLDAPIITESAWPFRKVSKDKIEGLAPHDQAGLEAVILLSAAQLGLDVKKDESK</sequence>
<comment type="caution">
    <text evidence="3">The sequence shown here is derived from an EMBL/GenBank/DDBJ whole genome shotgun (WGS) entry which is preliminary data.</text>
</comment>
<accession>A0A8H9M8C8</accession>
<dbReference type="PROSITE" id="PS50943">
    <property type="entry name" value="HTH_CROC1"/>
    <property type="match status" value="1"/>
</dbReference>
<dbReference type="EMBL" id="BMZN01000004">
    <property type="protein sequence ID" value="GHC52518.1"/>
    <property type="molecule type" value="Genomic_DNA"/>
</dbReference>
<dbReference type="InterPro" id="IPR010982">
    <property type="entry name" value="Lambda_DNA-bd_dom_sf"/>
</dbReference>
<name>A0A8H9M8C8_9BURK</name>
<evidence type="ECO:0000256" key="1">
    <source>
        <dbReference type="ARBA" id="ARBA00023125"/>
    </source>
</evidence>
<evidence type="ECO:0000259" key="2">
    <source>
        <dbReference type="PROSITE" id="PS50943"/>
    </source>
</evidence>
<dbReference type="AlphaFoldDB" id="A0A8H9M8C8"/>
<dbReference type="Pfam" id="PF01381">
    <property type="entry name" value="HTH_3"/>
    <property type="match status" value="1"/>
</dbReference>
<dbReference type="Gene3D" id="1.10.260.40">
    <property type="entry name" value="lambda repressor-like DNA-binding domains"/>
    <property type="match status" value="1"/>
</dbReference>
<feature type="domain" description="HTH cro/C1-type" evidence="2">
    <location>
        <begin position="18"/>
        <end position="74"/>
    </location>
</feature>
<dbReference type="InterPro" id="IPR001387">
    <property type="entry name" value="Cro/C1-type_HTH"/>
</dbReference>
<gene>
    <name evidence="3" type="ORF">GCM10010096_25800</name>
</gene>
<dbReference type="GO" id="GO:0003677">
    <property type="term" value="F:DNA binding"/>
    <property type="evidence" value="ECO:0007669"/>
    <property type="project" value="UniProtKB-KW"/>
</dbReference>
<keyword evidence="4" id="KW-1185">Reference proteome</keyword>
<proteinExistence type="predicted"/>
<dbReference type="RefSeq" id="WP_189392980.1">
    <property type="nucleotide sequence ID" value="NZ_BMZN01000004.1"/>
</dbReference>
<keyword evidence="1" id="KW-0238">DNA-binding</keyword>
<organism evidence="3 4">
    <name type="scientific">Alcaligenes pakistanensis</name>
    <dbReference type="NCBI Taxonomy" id="1482717"/>
    <lineage>
        <taxon>Bacteria</taxon>
        <taxon>Pseudomonadati</taxon>
        <taxon>Pseudomonadota</taxon>
        <taxon>Betaproteobacteria</taxon>
        <taxon>Burkholderiales</taxon>
        <taxon>Alcaligenaceae</taxon>
        <taxon>Alcaligenes</taxon>
    </lineage>
</organism>
<protein>
    <recommendedName>
        <fullName evidence="2">HTH cro/C1-type domain-containing protein</fullName>
    </recommendedName>
</protein>
<dbReference type="CDD" id="cd00093">
    <property type="entry name" value="HTH_XRE"/>
    <property type="match status" value="1"/>
</dbReference>
<evidence type="ECO:0000313" key="4">
    <source>
        <dbReference type="Proteomes" id="UP000608923"/>
    </source>
</evidence>
<reference evidence="4" key="1">
    <citation type="journal article" date="2019" name="Int. J. Syst. Evol. Microbiol.">
        <title>The Global Catalogue of Microorganisms (GCM) 10K type strain sequencing project: providing services to taxonomists for standard genome sequencing and annotation.</title>
        <authorList>
            <consortium name="The Broad Institute Genomics Platform"/>
            <consortium name="The Broad Institute Genome Sequencing Center for Infectious Disease"/>
            <person name="Wu L."/>
            <person name="Ma J."/>
        </authorList>
    </citation>
    <scope>NUCLEOTIDE SEQUENCE [LARGE SCALE GENOMIC DNA]</scope>
    <source>
        <strain evidence="4">KCTC 42083</strain>
    </source>
</reference>
<dbReference type="PANTHER" id="PTHR46558">
    <property type="entry name" value="TRACRIPTIONAL REGULATORY PROTEIN-RELATED-RELATED"/>
    <property type="match status" value="1"/>
</dbReference>
<dbReference type="PANTHER" id="PTHR46558:SF11">
    <property type="entry name" value="HTH-TYPE TRANSCRIPTIONAL REGULATOR XRE"/>
    <property type="match status" value="1"/>
</dbReference>
<dbReference type="SUPFAM" id="SSF47413">
    <property type="entry name" value="lambda repressor-like DNA-binding domains"/>
    <property type="match status" value="1"/>
</dbReference>
<dbReference type="Proteomes" id="UP000608923">
    <property type="component" value="Unassembled WGS sequence"/>
</dbReference>
<dbReference type="SMART" id="SM00530">
    <property type="entry name" value="HTH_XRE"/>
    <property type="match status" value="1"/>
</dbReference>
<evidence type="ECO:0000313" key="3">
    <source>
        <dbReference type="EMBL" id="GHC52518.1"/>
    </source>
</evidence>